<reference evidence="3" key="1">
    <citation type="submission" date="2022-03" db="EMBL/GenBank/DDBJ databases">
        <authorList>
            <person name="Tunstrom K."/>
        </authorList>
    </citation>
    <scope>NUCLEOTIDE SEQUENCE</scope>
</reference>
<dbReference type="AlphaFoldDB" id="A0AAU9UDV7"/>
<keyword evidence="2" id="KW-0472">Membrane</keyword>
<name>A0AAU9UDV7_EUPED</name>
<feature type="compositionally biased region" description="Low complexity" evidence="1">
    <location>
        <begin position="49"/>
        <end position="66"/>
    </location>
</feature>
<feature type="transmembrane region" description="Helical" evidence="2">
    <location>
        <begin position="83"/>
        <end position="102"/>
    </location>
</feature>
<evidence type="ECO:0000313" key="4">
    <source>
        <dbReference type="Proteomes" id="UP001153954"/>
    </source>
</evidence>
<evidence type="ECO:0008006" key="5">
    <source>
        <dbReference type="Google" id="ProtNLM"/>
    </source>
</evidence>
<accession>A0AAU9UDV7</accession>
<organism evidence="3 4">
    <name type="scientific">Euphydryas editha</name>
    <name type="common">Edith's checkerspot</name>
    <dbReference type="NCBI Taxonomy" id="104508"/>
    <lineage>
        <taxon>Eukaryota</taxon>
        <taxon>Metazoa</taxon>
        <taxon>Ecdysozoa</taxon>
        <taxon>Arthropoda</taxon>
        <taxon>Hexapoda</taxon>
        <taxon>Insecta</taxon>
        <taxon>Pterygota</taxon>
        <taxon>Neoptera</taxon>
        <taxon>Endopterygota</taxon>
        <taxon>Lepidoptera</taxon>
        <taxon>Glossata</taxon>
        <taxon>Ditrysia</taxon>
        <taxon>Papilionoidea</taxon>
        <taxon>Nymphalidae</taxon>
        <taxon>Nymphalinae</taxon>
        <taxon>Euphydryas</taxon>
    </lineage>
</organism>
<dbReference type="Proteomes" id="UP001153954">
    <property type="component" value="Unassembled WGS sequence"/>
</dbReference>
<keyword evidence="4" id="KW-1185">Reference proteome</keyword>
<feature type="compositionally biased region" description="Basic residues" evidence="1">
    <location>
        <begin position="71"/>
        <end position="80"/>
    </location>
</feature>
<keyword evidence="2" id="KW-1133">Transmembrane helix</keyword>
<proteinExistence type="predicted"/>
<keyword evidence="2" id="KW-0812">Transmembrane</keyword>
<protein>
    <recommendedName>
        <fullName evidence="5">Microtubule-associated protein 215</fullName>
    </recommendedName>
</protein>
<evidence type="ECO:0000256" key="1">
    <source>
        <dbReference type="SAM" id="MobiDB-lite"/>
    </source>
</evidence>
<comment type="caution">
    <text evidence="3">The sequence shown here is derived from an EMBL/GenBank/DDBJ whole genome shotgun (WGS) entry which is preliminary data.</text>
</comment>
<evidence type="ECO:0000313" key="3">
    <source>
        <dbReference type="EMBL" id="CAH2095934.1"/>
    </source>
</evidence>
<sequence length="121" mass="12641">MKMKKARNKPADGGGHVNQKNAAGQKATPPCQKGSSTKGGPKTPVKPSAQKGAAKTAPPKQAAAAGVKTPQGKKKKGHKHQQYELIVTINLVYAISSVLQSLSSVPLKGLNVFLLTYVISE</sequence>
<dbReference type="EMBL" id="CAKOGL010000016">
    <property type="protein sequence ID" value="CAH2095934.1"/>
    <property type="molecule type" value="Genomic_DNA"/>
</dbReference>
<evidence type="ECO:0000256" key="2">
    <source>
        <dbReference type="SAM" id="Phobius"/>
    </source>
</evidence>
<gene>
    <name evidence="3" type="ORF">EEDITHA_LOCUS11330</name>
</gene>
<feature type="region of interest" description="Disordered" evidence="1">
    <location>
        <begin position="1"/>
        <end position="80"/>
    </location>
</feature>